<dbReference type="Gene3D" id="3.90.1030.20">
    <property type="entry name" value="DNA polymerase delta, p66 (Cdc27) subunit, wHTH domain"/>
    <property type="match status" value="1"/>
</dbReference>
<feature type="compositionally biased region" description="Basic residues" evidence="5">
    <location>
        <begin position="439"/>
        <end position="449"/>
    </location>
</feature>
<comment type="caution">
    <text evidence="6">The sequence shown here is derived from an EMBL/GenBank/DDBJ whole genome shotgun (WGS) entry which is preliminary data.</text>
</comment>
<evidence type="ECO:0000313" key="6">
    <source>
        <dbReference type="EMBL" id="KAH8990363.1"/>
    </source>
</evidence>
<sequence length="539" mass="58429">MSSDRVLDYLTEELVVEKNIVTYRSLSNALGIHVNEAKNELAFYYSEHAGSFDAARATYIISGEPRVSYLDSVRDAEEMAVDDEETVEHSEDVSETKITLVGDAELENSKEQYTRIDYIHIYSLSPSPIREPAILCEPAKALREAGTGKNNDASSSVALGRITGPHVKKRTGVLPTRSSANAKPTAAASTSKSKLPGLSRAASTTTDTKPIVKSEPKDVKLGVKEELPKSKPSGKLDFSKAKPAAPKAVPGVRKTEPAEPSSMPEVASKPERKTLKPKGKPPVERKSTMKFSDSEDESPTKGATRPQELPSKRSGSKSTARVKKGVILSDEEDEEEAPKPARPKAAYKVKTERRSPDLDLDAGAESELRAMMDIDDDQVTRVSRTVTSAASESATSPPVSDVDMEDRESVPAAEPEPAPAPSRKPQRKPKKQVPVGRNGLKKRRVVKSRMKTDDKGYFVTEDYSSYESVDEEAPPPEKPAKGKGKGKKAAIVPAASKSDDEPAEEKVIKAPAKKAPTLERKPSKPNVQKGGIASYFTKK</sequence>
<dbReference type="GO" id="GO:0006271">
    <property type="term" value="P:DNA strand elongation involved in DNA replication"/>
    <property type="evidence" value="ECO:0007669"/>
    <property type="project" value="TreeGrafter"/>
</dbReference>
<protein>
    <recommendedName>
        <fullName evidence="2">DNA polymerase delta subunit 3</fullName>
    </recommendedName>
</protein>
<proteinExistence type="predicted"/>
<comment type="subcellular location">
    <subcellularLocation>
        <location evidence="1">Nucleus</location>
    </subcellularLocation>
</comment>
<dbReference type="GO" id="GO:0006297">
    <property type="term" value="P:nucleotide-excision repair, DNA gap filling"/>
    <property type="evidence" value="ECO:0007669"/>
    <property type="project" value="TreeGrafter"/>
</dbReference>
<dbReference type="GO" id="GO:0003887">
    <property type="term" value="F:DNA-directed DNA polymerase activity"/>
    <property type="evidence" value="ECO:0007669"/>
    <property type="project" value="TreeGrafter"/>
</dbReference>
<dbReference type="Proteomes" id="UP001201163">
    <property type="component" value="Unassembled WGS sequence"/>
</dbReference>
<dbReference type="EMBL" id="JAKELL010000031">
    <property type="protein sequence ID" value="KAH8990363.1"/>
    <property type="molecule type" value="Genomic_DNA"/>
</dbReference>
<keyword evidence="4" id="KW-0539">Nucleus</keyword>
<dbReference type="AlphaFoldDB" id="A0AAD4QD87"/>
<accession>A0AAD4QD87</accession>
<evidence type="ECO:0000313" key="7">
    <source>
        <dbReference type="Proteomes" id="UP001201163"/>
    </source>
</evidence>
<dbReference type="GO" id="GO:0043625">
    <property type="term" value="C:delta DNA polymerase complex"/>
    <property type="evidence" value="ECO:0007669"/>
    <property type="project" value="InterPro"/>
</dbReference>
<evidence type="ECO:0000256" key="5">
    <source>
        <dbReference type="SAM" id="MobiDB-lite"/>
    </source>
</evidence>
<feature type="compositionally biased region" description="Basic and acidic residues" evidence="5">
    <location>
        <begin position="210"/>
        <end position="229"/>
    </location>
</feature>
<keyword evidence="3" id="KW-0235">DNA replication</keyword>
<dbReference type="PANTHER" id="PTHR17598:SF13">
    <property type="entry name" value="DNA POLYMERASE DELTA SUBUNIT 3"/>
    <property type="match status" value="1"/>
</dbReference>
<feature type="compositionally biased region" description="Polar residues" evidence="5">
    <location>
        <begin position="148"/>
        <end position="157"/>
    </location>
</feature>
<evidence type="ECO:0000256" key="2">
    <source>
        <dbReference type="ARBA" id="ARBA00017589"/>
    </source>
</evidence>
<feature type="compositionally biased region" description="Low complexity" evidence="5">
    <location>
        <begin position="241"/>
        <end position="250"/>
    </location>
</feature>
<dbReference type="PANTHER" id="PTHR17598">
    <property type="entry name" value="DNA POLYMERASE DELTA SUBUNIT 3"/>
    <property type="match status" value="1"/>
</dbReference>
<dbReference type="InterPro" id="IPR019038">
    <property type="entry name" value="POLD3"/>
</dbReference>
<evidence type="ECO:0000256" key="3">
    <source>
        <dbReference type="ARBA" id="ARBA00022705"/>
    </source>
</evidence>
<name>A0AAD4QD87_9AGAM</name>
<feature type="compositionally biased region" description="Low complexity" evidence="5">
    <location>
        <begin position="178"/>
        <end position="194"/>
    </location>
</feature>
<feature type="region of interest" description="Disordered" evidence="5">
    <location>
        <begin position="145"/>
        <end position="539"/>
    </location>
</feature>
<reference evidence="6" key="1">
    <citation type="submission" date="2022-01" db="EMBL/GenBank/DDBJ databases">
        <title>Comparative genomics reveals a dynamic genome evolution in the ectomycorrhizal milk-cap (Lactarius) mushrooms.</title>
        <authorList>
            <consortium name="DOE Joint Genome Institute"/>
            <person name="Lebreton A."/>
            <person name="Tang N."/>
            <person name="Kuo A."/>
            <person name="LaButti K."/>
            <person name="Drula E."/>
            <person name="Barry K."/>
            <person name="Clum A."/>
            <person name="Lipzen A."/>
            <person name="Mousain D."/>
            <person name="Ng V."/>
            <person name="Wang R."/>
            <person name="Wang X."/>
            <person name="Dai Y."/>
            <person name="Henrissat B."/>
            <person name="Grigoriev I.V."/>
            <person name="Guerin-Laguette A."/>
            <person name="Yu F."/>
            <person name="Martin F.M."/>
        </authorList>
    </citation>
    <scope>NUCLEOTIDE SEQUENCE</scope>
    <source>
        <strain evidence="6">QP</strain>
    </source>
</reference>
<feature type="compositionally biased region" description="Basic and acidic residues" evidence="5">
    <location>
        <begin position="497"/>
        <end position="508"/>
    </location>
</feature>
<keyword evidence="7" id="KW-1185">Reference proteome</keyword>
<feature type="compositionally biased region" description="Low complexity" evidence="5">
    <location>
        <begin position="382"/>
        <end position="400"/>
    </location>
</feature>
<evidence type="ECO:0000256" key="4">
    <source>
        <dbReference type="ARBA" id="ARBA00023242"/>
    </source>
</evidence>
<organism evidence="6 7">
    <name type="scientific">Lactarius akahatsu</name>
    <dbReference type="NCBI Taxonomy" id="416441"/>
    <lineage>
        <taxon>Eukaryota</taxon>
        <taxon>Fungi</taxon>
        <taxon>Dikarya</taxon>
        <taxon>Basidiomycota</taxon>
        <taxon>Agaricomycotina</taxon>
        <taxon>Agaricomycetes</taxon>
        <taxon>Russulales</taxon>
        <taxon>Russulaceae</taxon>
        <taxon>Lactarius</taxon>
    </lineage>
</organism>
<evidence type="ECO:0000256" key="1">
    <source>
        <dbReference type="ARBA" id="ARBA00004123"/>
    </source>
</evidence>
<gene>
    <name evidence="6" type="ORF">EDB92DRAFT_1946700</name>
</gene>
<dbReference type="InterPro" id="IPR041913">
    <property type="entry name" value="POLD3_sf"/>
</dbReference>
<dbReference type="Pfam" id="PF09507">
    <property type="entry name" value="CDC27"/>
    <property type="match status" value="1"/>
</dbReference>
<dbReference type="GO" id="GO:1904161">
    <property type="term" value="P:DNA synthesis involved in UV-damage excision repair"/>
    <property type="evidence" value="ECO:0007669"/>
    <property type="project" value="TreeGrafter"/>
</dbReference>